<evidence type="ECO:0000256" key="1">
    <source>
        <dbReference type="SAM" id="Phobius"/>
    </source>
</evidence>
<accession>A0A0C9X8N0</accession>
<feature type="transmembrane region" description="Helical" evidence="1">
    <location>
        <begin position="20"/>
        <end position="37"/>
    </location>
</feature>
<protein>
    <submittedName>
        <fullName evidence="2">Uncharacterized protein</fullName>
    </submittedName>
</protein>
<feature type="non-terminal residue" evidence="2">
    <location>
        <position position="1"/>
    </location>
</feature>
<dbReference type="HOGENOM" id="CLU_2475031_0_0_1"/>
<reference evidence="3" key="2">
    <citation type="submission" date="2015-01" db="EMBL/GenBank/DDBJ databases">
        <title>Evolutionary Origins and Diversification of the Mycorrhizal Mutualists.</title>
        <authorList>
            <consortium name="DOE Joint Genome Institute"/>
            <consortium name="Mycorrhizal Genomics Consortium"/>
            <person name="Kohler A."/>
            <person name="Kuo A."/>
            <person name="Nagy L.G."/>
            <person name="Floudas D."/>
            <person name="Copeland A."/>
            <person name="Barry K.W."/>
            <person name="Cichocki N."/>
            <person name="Veneault-Fourrey C."/>
            <person name="LaButti K."/>
            <person name="Lindquist E.A."/>
            <person name="Lipzen A."/>
            <person name="Lundell T."/>
            <person name="Morin E."/>
            <person name="Murat C."/>
            <person name="Riley R."/>
            <person name="Ohm R."/>
            <person name="Sun H."/>
            <person name="Tunlid A."/>
            <person name="Henrissat B."/>
            <person name="Grigoriev I.V."/>
            <person name="Hibbett D.S."/>
            <person name="Martin F."/>
        </authorList>
    </citation>
    <scope>NUCLEOTIDE SEQUENCE [LARGE SCALE GENOMIC DNA]</scope>
    <source>
        <strain evidence="3">LaAM-08-1</strain>
    </source>
</reference>
<keyword evidence="1" id="KW-1133">Transmembrane helix</keyword>
<dbReference type="AlphaFoldDB" id="A0A0C9X8N0"/>
<proteinExistence type="predicted"/>
<dbReference type="EMBL" id="KN838542">
    <property type="protein sequence ID" value="KIK08560.1"/>
    <property type="molecule type" value="Genomic_DNA"/>
</dbReference>
<name>A0A0C9X8N0_9AGAR</name>
<keyword evidence="3" id="KW-1185">Reference proteome</keyword>
<feature type="non-terminal residue" evidence="2">
    <location>
        <position position="99"/>
    </location>
</feature>
<dbReference type="Proteomes" id="UP000054477">
    <property type="component" value="Unassembled WGS sequence"/>
</dbReference>
<evidence type="ECO:0000313" key="3">
    <source>
        <dbReference type="Proteomes" id="UP000054477"/>
    </source>
</evidence>
<organism evidence="2 3">
    <name type="scientific">Laccaria amethystina LaAM-08-1</name>
    <dbReference type="NCBI Taxonomy" id="1095629"/>
    <lineage>
        <taxon>Eukaryota</taxon>
        <taxon>Fungi</taxon>
        <taxon>Dikarya</taxon>
        <taxon>Basidiomycota</taxon>
        <taxon>Agaricomycotina</taxon>
        <taxon>Agaricomycetes</taxon>
        <taxon>Agaricomycetidae</taxon>
        <taxon>Agaricales</taxon>
        <taxon>Agaricineae</taxon>
        <taxon>Hydnangiaceae</taxon>
        <taxon>Laccaria</taxon>
    </lineage>
</organism>
<sequence length="99" mass="10567">NGDEEVATRRQIHLTVPPRLVIVPGTAIIVGVAIGLMRGGRAASLRFLAENAHRPPSTVQGWYFYNKTKNYKVILGGLKGAGVDASKLGLMGLGWVGIE</sequence>
<dbReference type="PANTHER" id="PTHR37852:SF1">
    <property type="entry name" value="HIG1 DOMAIN-CONTAINING PROTEIN"/>
    <property type="match status" value="1"/>
</dbReference>
<keyword evidence="1" id="KW-0812">Transmembrane</keyword>
<dbReference type="STRING" id="1095629.A0A0C9X8N0"/>
<dbReference type="PANTHER" id="PTHR37852">
    <property type="entry name" value="YALI0B21208P"/>
    <property type="match status" value="1"/>
</dbReference>
<reference evidence="2 3" key="1">
    <citation type="submission" date="2014-04" db="EMBL/GenBank/DDBJ databases">
        <authorList>
            <consortium name="DOE Joint Genome Institute"/>
            <person name="Kuo A."/>
            <person name="Kohler A."/>
            <person name="Nagy L.G."/>
            <person name="Floudas D."/>
            <person name="Copeland A."/>
            <person name="Barry K.W."/>
            <person name="Cichocki N."/>
            <person name="Veneault-Fourrey C."/>
            <person name="LaButti K."/>
            <person name="Lindquist E.A."/>
            <person name="Lipzen A."/>
            <person name="Lundell T."/>
            <person name="Morin E."/>
            <person name="Murat C."/>
            <person name="Sun H."/>
            <person name="Tunlid A."/>
            <person name="Henrissat B."/>
            <person name="Grigoriev I.V."/>
            <person name="Hibbett D.S."/>
            <person name="Martin F."/>
            <person name="Nordberg H.P."/>
            <person name="Cantor M.N."/>
            <person name="Hua S.X."/>
        </authorList>
    </citation>
    <scope>NUCLEOTIDE SEQUENCE [LARGE SCALE GENOMIC DNA]</scope>
    <source>
        <strain evidence="2 3">LaAM-08-1</strain>
    </source>
</reference>
<dbReference type="OrthoDB" id="5584028at2759"/>
<gene>
    <name evidence="2" type="ORF">K443DRAFT_64112</name>
</gene>
<evidence type="ECO:0000313" key="2">
    <source>
        <dbReference type="EMBL" id="KIK08560.1"/>
    </source>
</evidence>
<keyword evidence="1" id="KW-0472">Membrane</keyword>